<protein>
    <submittedName>
        <fullName evidence="1">Uncharacterized protein</fullName>
    </submittedName>
</protein>
<name>F6HN45_VITVI</name>
<dbReference type="HOGENOM" id="CLU_3110326_0_0_1"/>
<evidence type="ECO:0000313" key="1">
    <source>
        <dbReference type="EMBL" id="CCB56100.1"/>
    </source>
</evidence>
<dbReference type="InParanoid" id="F6HN45"/>
<proteinExistence type="predicted"/>
<accession>F6HN45</accession>
<gene>
    <name evidence="1" type="ordered locus">VIT_18s0001g06490</name>
</gene>
<dbReference type="PaxDb" id="29760-VIT_18s0001g06490.t01"/>
<evidence type="ECO:0000313" key="2">
    <source>
        <dbReference type="Proteomes" id="UP000009183"/>
    </source>
</evidence>
<organism evidence="1 2">
    <name type="scientific">Vitis vinifera</name>
    <name type="common">Grape</name>
    <dbReference type="NCBI Taxonomy" id="29760"/>
    <lineage>
        <taxon>Eukaryota</taxon>
        <taxon>Viridiplantae</taxon>
        <taxon>Streptophyta</taxon>
        <taxon>Embryophyta</taxon>
        <taxon>Tracheophyta</taxon>
        <taxon>Spermatophyta</taxon>
        <taxon>Magnoliopsida</taxon>
        <taxon>eudicotyledons</taxon>
        <taxon>Gunneridae</taxon>
        <taxon>Pentapetalae</taxon>
        <taxon>rosids</taxon>
        <taxon>Vitales</taxon>
        <taxon>Vitaceae</taxon>
        <taxon>Viteae</taxon>
        <taxon>Vitis</taxon>
    </lineage>
</organism>
<keyword evidence="2" id="KW-1185">Reference proteome</keyword>
<sequence>MSWKLMLRTIEGLHQLYCSSLVSFIHGRFGELGLSSAWLPSSSSTSSSRLL</sequence>
<dbReference type="Proteomes" id="UP000009183">
    <property type="component" value="Chromosome 18, unordered"/>
</dbReference>
<dbReference type="EMBL" id="FN595996">
    <property type="protein sequence ID" value="CCB56100.1"/>
    <property type="molecule type" value="Genomic_DNA"/>
</dbReference>
<dbReference type="AlphaFoldDB" id="F6HN45"/>
<reference evidence="2" key="1">
    <citation type="journal article" date="2007" name="Nature">
        <title>The grapevine genome sequence suggests ancestral hexaploidization in major angiosperm phyla.</title>
        <authorList>
            <consortium name="The French-Italian Public Consortium for Grapevine Genome Characterization."/>
            <person name="Jaillon O."/>
            <person name="Aury J.-M."/>
            <person name="Noel B."/>
            <person name="Policriti A."/>
            <person name="Clepet C."/>
            <person name="Casagrande A."/>
            <person name="Choisne N."/>
            <person name="Aubourg S."/>
            <person name="Vitulo N."/>
            <person name="Jubin C."/>
            <person name="Vezzi A."/>
            <person name="Legeai F."/>
            <person name="Hugueney P."/>
            <person name="Dasilva C."/>
            <person name="Horner D."/>
            <person name="Mica E."/>
            <person name="Jublot D."/>
            <person name="Poulain J."/>
            <person name="Bruyere C."/>
            <person name="Billault A."/>
            <person name="Segurens B."/>
            <person name="Gouyvenoux M."/>
            <person name="Ugarte E."/>
            <person name="Cattonaro F."/>
            <person name="Anthouard V."/>
            <person name="Vico V."/>
            <person name="Del Fabbro C."/>
            <person name="Alaux M."/>
            <person name="Di Gaspero G."/>
            <person name="Dumas V."/>
            <person name="Felice N."/>
            <person name="Paillard S."/>
            <person name="Juman I."/>
            <person name="Moroldo M."/>
            <person name="Scalabrin S."/>
            <person name="Canaguier A."/>
            <person name="Le Clainche I."/>
            <person name="Malacrida G."/>
            <person name="Durand E."/>
            <person name="Pesole G."/>
            <person name="Laucou V."/>
            <person name="Chatelet P."/>
            <person name="Merdinoglu D."/>
            <person name="Delledonne M."/>
            <person name="Pezzotti M."/>
            <person name="Lecharny A."/>
            <person name="Scarpelli C."/>
            <person name="Artiguenave F."/>
            <person name="Pe M.E."/>
            <person name="Valle G."/>
            <person name="Morgante M."/>
            <person name="Caboche M."/>
            <person name="Adam-Blondon A.-F."/>
            <person name="Weissenbach J."/>
            <person name="Quetier F."/>
            <person name="Wincker P."/>
        </authorList>
    </citation>
    <scope>NUCLEOTIDE SEQUENCE [LARGE SCALE GENOMIC DNA]</scope>
    <source>
        <strain evidence="2">cv. Pinot noir / PN40024</strain>
    </source>
</reference>